<evidence type="ECO:0000313" key="13">
    <source>
        <dbReference type="Proteomes" id="UP001629156"/>
    </source>
</evidence>
<evidence type="ECO:0000256" key="4">
    <source>
        <dbReference type="ARBA" id="ARBA00022801"/>
    </source>
</evidence>
<dbReference type="HAMAP" id="MF_00278">
    <property type="entry name" value="HisH"/>
    <property type="match status" value="1"/>
</dbReference>
<dbReference type="InterPro" id="IPR029062">
    <property type="entry name" value="Class_I_gatase-like"/>
</dbReference>
<evidence type="ECO:0000256" key="3">
    <source>
        <dbReference type="ARBA" id="ARBA00022605"/>
    </source>
</evidence>
<dbReference type="Pfam" id="PF00117">
    <property type="entry name" value="GATase"/>
    <property type="match status" value="1"/>
</dbReference>
<keyword evidence="5 10" id="KW-0315">Glutamine amidotransferase</keyword>
<organism evidence="12 13">
    <name type="scientific">Flavobacterium rhizosphaerae</name>
    <dbReference type="NCBI Taxonomy" id="3163298"/>
    <lineage>
        <taxon>Bacteria</taxon>
        <taxon>Pseudomonadati</taxon>
        <taxon>Bacteroidota</taxon>
        <taxon>Flavobacteriia</taxon>
        <taxon>Flavobacteriales</taxon>
        <taxon>Flavobacteriaceae</taxon>
        <taxon>Flavobacterium</taxon>
    </lineage>
</organism>
<accession>A0ABW8YY11</accession>
<feature type="active site" evidence="10">
    <location>
        <position position="174"/>
    </location>
</feature>
<dbReference type="EC" id="4.3.2.10" evidence="10"/>
<keyword evidence="6 10" id="KW-0368">Histidine biosynthesis</keyword>
<comment type="subcellular location">
    <subcellularLocation>
        <location evidence="10">Cytoplasm</location>
    </subcellularLocation>
</comment>
<comment type="function">
    <text evidence="10">IGPS catalyzes the conversion of PRFAR and glutamine to IGP, AICAR and glutamate. The HisH subunit catalyzes the hydrolysis of glutamine to glutamate and ammonia as part of the synthesis of IGP and AICAR. The resulting ammonia molecule is channeled to the active site of HisF.</text>
</comment>
<comment type="subunit">
    <text evidence="2 10">Heterodimer of HisH and HisF.</text>
</comment>
<dbReference type="CDD" id="cd01748">
    <property type="entry name" value="GATase1_IGP_Synthase"/>
    <property type="match status" value="1"/>
</dbReference>
<dbReference type="InterPro" id="IPR010139">
    <property type="entry name" value="Imidazole-glycPsynth_HisH"/>
</dbReference>
<keyword evidence="4 10" id="KW-0378">Hydrolase</keyword>
<evidence type="ECO:0000259" key="11">
    <source>
        <dbReference type="Pfam" id="PF00117"/>
    </source>
</evidence>
<feature type="domain" description="Glutamine amidotransferase" evidence="11">
    <location>
        <begin position="11"/>
        <end position="190"/>
    </location>
</feature>
<keyword evidence="10" id="KW-0963">Cytoplasm</keyword>
<dbReference type="Proteomes" id="UP001629156">
    <property type="component" value="Unassembled WGS sequence"/>
</dbReference>
<dbReference type="InterPro" id="IPR017926">
    <property type="entry name" value="GATASE"/>
</dbReference>
<reference evidence="12 13" key="1">
    <citation type="submission" date="2024-06" db="EMBL/GenBank/DDBJ databases">
        <authorList>
            <person name="Kaempfer P."/>
            <person name="Viver T."/>
        </authorList>
    </citation>
    <scope>NUCLEOTIDE SEQUENCE [LARGE SCALE GENOMIC DNA]</scope>
    <source>
        <strain evidence="12 13">ST-119</strain>
    </source>
</reference>
<evidence type="ECO:0000256" key="2">
    <source>
        <dbReference type="ARBA" id="ARBA00011152"/>
    </source>
</evidence>
<feature type="active site" evidence="10">
    <location>
        <position position="176"/>
    </location>
</feature>
<evidence type="ECO:0000256" key="7">
    <source>
        <dbReference type="ARBA" id="ARBA00023239"/>
    </source>
</evidence>
<sequence>MIAILHYNAGNIQSVQNAINRLGYNCIVTDDKALLLTADKVIFPGVGHAASAMAHLQAKGLDTLLLSLKQPVLGICLGLQLMCRHTEEGNTLGLGIFDTDVTCFPPTEIVPHMGWNTLTPKPCLLFDGIGDGEHFYFVHSYYAALCNNSVATCNYILPYSAALQKDNFYAVQFHPEKSGAAGEKLLKNFLSL</sequence>
<keyword evidence="7 10" id="KW-0456">Lyase</keyword>
<dbReference type="Gene3D" id="3.40.50.880">
    <property type="match status" value="1"/>
</dbReference>
<dbReference type="PROSITE" id="PS51273">
    <property type="entry name" value="GATASE_TYPE_1"/>
    <property type="match status" value="1"/>
</dbReference>
<comment type="pathway">
    <text evidence="1 10">Amino-acid biosynthesis; L-histidine biosynthesis; L-histidine from 5-phospho-alpha-D-ribose 1-diphosphate: step 5/9.</text>
</comment>
<dbReference type="PANTHER" id="PTHR42701:SF1">
    <property type="entry name" value="IMIDAZOLE GLYCEROL PHOSPHATE SYNTHASE SUBUNIT HISH"/>
    <property type="match status" value="1"/>
</dbReference>
<evidence type="ECO:0000256" key="8">
    <source>
        <dbReference type="ARBA" id="ARBA00047838"/>
    </source>
</evidence>
<comment type="catalytic activity">
    <reaction evidence="9 10">
        <text>L-glutamine + H2O = L-glutamate + NH4(+)</text>
        <dbReference type="Rhea" id="RHEA:15889"/>
        <dbReference type="ChEBI" id="CHEBI:15377"/>
        <dbReference type="ChEBI" id="CHEBI:28938"/>
        <dbReference type="ChEBI" id="CHEBI:29985"/>
        <dbReference type="ChEBI" id="CHEBI:58359"/>
        <dbReference type="EC" id="3.5.1.2"/>
    </reaction>
</comment>
<keyword evidence="13" id="KW-1185">Reference proteome</keyword>
<dbReference type="EC" id="3.5.1.2" evidence="10"/>
<evidence type="ECO:0000256" key="5">
    <source>
        <dbReference type="ARBA" id="ARBA00022962"/>
    </source>
</evidence>
<feature type="active site" description="Nucleophile" evidence="10">
    <location>
        <position position="76"/>
    </location>
</feature>
<keyword evidence="3 10" id="KW-0028">Amino-acid biosynthesis</keyword>
<dbReference type="EMBL" id="JBELPZ010000009">
    <property type="protein sequence ID" value="MFL9844827.1"/>
    <property type="molecule type" value="Genomic_DNA"/>
</dbReference>
<dbReference type="RefSeq" id="WP_408085082.1">
    <property type="nucleotide sequence ID" value="NZ_JBELPZ010000009.1"/>
</dbReference>
<protein>
    <recommendedName>
        <fullName evidence="10">Imidazole glycerol phosphate synthase subunit HisH</fullName>
        <ecNumber evidence="10">4.3.2.10</ecNumber>
    </recommendedName>
    <alternativeName>
        <fullName evidence="10">IGP synthase glutaminase subunit</fullName>
        <ecNumber evidence="10">3.5.1.2</ecNumber>
    </alternativeName>
    <alternativeName>
        <fullName evidence="10">IGP synthase subunit HisH</fullName>
    </alternativeName>
    <alternativeName>
        <fullName evidence="10">ImGP synthase subunit HisH</fullName>
        <shortName evidence="10">IGPS subunit HisH</shortName>
    </alternativeName>
</protein>
<evidence type="ECO:0000256" key="10">
    <source>
        <dbReference type="HAMAP-Rule" id="MF_00278"/>
    </source>
</evidence>
<dbReference type="PIRSF" id="PIRSF000495">
    <property type="entry name" value="Amidotransf_hisH"/>
    <property type="match status" value="1"/>
</dbReference>
<evidence type="ECO:0000313" key="12">
    <source>
        <dbReference type="EMBL" id="MFL9844827.1"/>
    </source>
</evidence>
<evidence type="ECO:0000256" key="9">
    <source>
        <dbReference type="ARBA" id="ARBA00049534"/>
    </source>
</evidence>
<dbReference type="GO" id="GO:0016829">
    <property type="term" value="F:lyase activity"/>
    <property type="evidence" value="ECO:0007669"/>
    <property type="project" value="UniProtKB-KW"/>
</dbReference>
<dbReference type="PANTHER" id="PTHR42701">
    <property type="entry name" value="IMIDAZOLE GLYCEROL PHOSPHATE SYNTHASE SUBUNIT HISH"/>
    <property type="match status" value="1"/>
</dbReference>
<dbReference type="NCBIfam" id="TIGR01855">
    <property type="entry name" value="IMP_synth_hisH"/>
    <property type="match status" value="1"/>
</dbReference>
<gene>
    <name evidence="10 12" type="primary">hisH</name>
    <name evidence="12" type="ORF">ABS766_10400</name>
</gene>
<proteinExistence type="inferred from homology"/>
<comment type="catalytic activity">
    <reaction evidence="8 10">
        <text>5-[(5-phospho-1-deoxy-D-ribulos-1-ylimino)methylamino]-1-(5-phospho-beta-D-ribosyl)imidazole-4-carboxamide + L-glutamine = D-erythro-1-(imidazol-4-yl)glycerol 3-phosphate + 5-amino-1-(5-phospho-beta-D-ribosyl)imidazole-4-carboxamide + L-glutamate + H(+)</text>
        <dbReference type="Rhea" id="RHEA:24793"/>
        <dbReference type="ChEBI" id="CHEBI:15378"/>
        <dbReference type="ChEBI" id="CHEBI:29985"/>
        <dbReference type="ChEBI" id="CHEBI:58278"/>
        <dbReference type="ChEBI" id="CHEBI:58359"/>
        <dbReference type="ChEBI" id="CHEBI:58475"/>
        <dbReference type="ChEBI" id="CHEBI:58525"/>
        <dbReference type="EC" id="4.3.2.10"/>
    </reaction>
</comment>
<dbReference type="SUPFAM" id="SSF52317">
    <property type="entry name" value="Class I glutamine amidotransferase-like"/>
    <property type="match status" value="1"/>
</dbReference>
<name>A0ABW8YY11_9FLAO</name>
<evidence type="ECO:0000256" key="6">
    <source>
        <dbReference type="ARBA" id="ARBA00023102"/>
    </source>
</evidence>
<evidence type="ECO:0000256" key="1">
    <source>
        <dbReference type="ARBA" id="ARBA00005091"/>
    </source>
</evidence>
<comment type="caution">
    <text evidence="12">The sequence shown here is derived from an EMBL/GenBank/DDBJ whole genome shotgun (WGS) entry which is preliminary data.</text>
</comment>